<dbReference type="AlphaFoldDB" id="A0A2P4Y231"/>
<organism evidence="2 3">
    <name type="scientific">Phytophthora palmivora</name>
    <dbReference type="NCBI Taxonomy" id="4796"/>
    <lineage>
        <taxon>Eukaryota</taxon>
        <taxon>Sar</taxon>
        <taxon>Stramenopiles</taxon>
        <taxon>Oomycota</taxon>
        <taxon>Peronosporomycetes</taxon>
        <taxon>Peronosporales</taxon>
        <taxon>Peronosporaceae</taxon>
        <taxon>Phytophthora</taxon>
    </lineage>
</organism>
<evidence type="ECO:0000256" key="1">
    <source>
        <dbReference type="SAM" id="MobiDB-lite"/>
    </source>
</evidence>
<feature type="compositionally biased region" description="Polar residues" evidence="1">
    <location>
        <begin position="68"/>
        <end position="77"/>
    </location>
</feature>
<name>A0A2P4Y231_9STRA</name>
<proteinExistence type="predicted"/>
<dbReference type="PANTHER" id="PTHR37067:SF3">
    <property type="entry name" value="PX DOMAIN-CONTAINING PROTEIN"/>
    <property type="match status" value="1"/>
</dbReference>
<dbReference type="OrthoDB" id="64406at2759"/>
<dbReference type="PANTHER" id="PTHR37067">
    <property type="entry name" value="PX DOMAIN-CONTAINING PROTEIN"/>
    <property type="match status" value="1"/>
</dbReference>
<comment type="caution">
    <text evidence="2">The sequence shown here is derived from an EMBL/GenBank/DDBJ whole genome shotgun (WGS) entry which is preliminary data.</text>
</comment>
<dbReference type="Proteomes" id="UP000237271">
    <property type="component" value="Unassembled WGS sequence"/>
</dbReference>
<evidence type="ECO:0000313" key="3">
    <source>
        <dbReference type="Proteomes" id="UP000237271"/>
    </source>
</evidence>
<gene>
    <name evidence="2" type="ORF">PHPALM_11494</name>
</gene>
<feature type="region of interest" description="Disordered" evidence="1">
    <location>
        <begin position="65"/>
        <end position="84"/>
    </location>
</feature>
<dbReference type="EMBL" id="NCKW01006396">
    <property type="protein sequence ID" value="POM71874.1"/>
    <property type="molecule type" value="Genomic_DNA"/>
</dbReference>
<sequence>MFKSRKGRFALSKSSMIAFIRETNAPSVQIINTTDAPIVDLVGENLAICGVNMIESLLELSTALADEQSPSSGTNDPKVTEFLPPTLPHELAQLSGREFSSLLQTYGPMVRNFLSEEDIDMMDQELQGLRRGASSVQH</sequence>
<evidence type="ECO:0000313" key="2">
    <source>
        <dbReference type="EMBL" id="POM71874.1"/>
    </source>
</evidence>
<accession>A0A2P4Y231</accession>
<protein>
    <submittedName>
        <fullName evidence="2">Uncharacterized protein</fullName>
    </submittedName>
</protein>
<keyword evidence="3" id="KW-1185">Reference proteome</keyword>
<reference evidence="2 3" key="1">
    <citation type="journal article" date="2017" name="Genome Biol. Evol.">
        <title>Phytophthora megakarya and P. palmivora, closely related causal agents of cacao black pod rot, underwent increases in genome sizes and gene numbers by different mechanisms.</title>
        <authorList>
            <person name="Ali S.S."/>
            <person name="Shao J."/>
            <person name="Lary D.J."/>
            <person name="Kronmiller B."/>
            <person name="Shen D."/>
            <person name="Strem M.D."/>
            <person name="Amoako-Attah I."/>
            <person name="Akrofi A.Y."/>
            <person name="Begoude B.A."/>
            <person name="Ten Hoopen G.M."/>
            <person name="Coulibaly K."/>
            <person name="Kebe B.I."/>
            <person name="Melnick R.L."/>
            <person name="Guiltinan M.J."/>
            <person name="Tyler B.M."/>
            <person name="Meinhardt L.W."/>
            <person name="Bailey B.A."/>
        </authorList>
    </citation>
    <scope>NUCLEOTIDE SEQUENCE [LARGE SCALE GENOMIC DNA]</scope>
    <source>
        <strain evidence="3">sbr112.9</strain>
    </source>
</reference>